<keyword evidence="1" id="KW-0175">Coiled coil</keyword>
<reference evidence="3" key="1">
    <citation type="submission" date="2022-05" db="EMBL/GenBank/DDBJ databases">
        <authorList>
            <person name="Park J.-S."/>
        </authorList>
    </citation>
    <scope>NUCLEOTIDE SEQUENCE</scope>
    <source>
        <strain evidence="3">2012CJ34-3</strain>
    </source>
</reference>
<evidence type="ECO:0000313" key="4">
    <source>
        <dbReference type="Proteomes" id="UP001165381"/>
    </source>
</evidence>
<feature type="chain" id="PRO_5046745490" evidence="2">
    <location>
        <begin position="21"/>
        <end position="421"/>
    </location>
</feature>
<dbReference type="EMBL" id="JAMFLZ010000003">
    <property type="protein sequence ID" value="MCL6294840.1"/>
    <property type="molecule type" value="Genomic_DNA"/>
</dbReference>
<accession>A0ABT0QCY0</accession>
<keyword evidence="2" id="KW-0732">Signal</keyword>
<dbReference type="Proteomes" id="UP001165381">
    <property type="component" value="Unassembled WGS sequence"/>
</dbReference>
<name>A0ABT0QCY0_9FLAO</name>
<evidence type="ECO:0000313" key="3">
    <source>
        <dbReference type="EMBL" id="MCL6294840.1"/>
    </source>
</evidence>
<protein>
    <submittedName>
        <fullName evidence="3">Tail fiber protein</fullName>
    </submittedName>
</protein>
<sequence length="421" mass="45544">MKKILIIFILSLFTVTQLNAQTNTFPTSGNVGIGTTNTSNGVLTINGNATNSLRLENDVLNKESSMRFRSKSSNGGTLHSDISLYATGNNQGYLGFKVPHNNTVNSGYDMIINHSGHMGIGTTNPASRLHILHVSGEGNAPIISGNIATFQTNGSSGYYASINVVGGSAGKSSLFFGDKDSGAMGGLRYNNANNSLSFRTNGNDDKILIDDNGNVGIGNVLPTSKLYIKQSFDNNTGGLSIADASASRLIQIYGEGSAGRQVIRTSGTSNPLAFDLNGIEKMRINSNGNIGIGTTTPDAKLAVKGNIHTNEVKVDLLGAVAPDYVFYKDYDLKTLNEVESYITKEGHLPNIPSAKEMETNGLLLKEMNLKLLEKIEELTLYTINQEKRIKTLEQENNVFKKQQKRIKLLEEQMALLLKIKE</sequence>
<proteinExistence type="predicted"/>
<evidence type="ECO:0000256" key="2">
    <source>
        <dbReference type="SAM" id="SignalP"/>
    </source>
</evidence>
<gene>
    <name evidence="3" type="ORF">M3P09_07535</name>
</gene>
<feature type="coiled-coil region" evidence="1">
    <location>
        <begin position="375"/>
        <end position="419"/>
    </location>
</feature>
<evidence type="ECO:0000256" key="1">
    <source>
        <dbReference type="SAM" id="Coils"/>
    </source>
</evidence>
<dbReference type="RefSeq" id="WP_249972635.1">
    <property type="nucleotide sequence ID" value="NZ_JAMFLZ010000003.1"/>
</dbReference>
<feature type="signal peptide" evidence="2">
    <location>
        <begin position="1"/>
        <end position="20"/>
    </location>
</feature>
<organism evidence="3 4">
    <name type="scientific">Jejuia spongiicola</name>
    <dbReference type="NCBI Taxonomy" id="2942207"/>
    <lineage>
        <taxon>Bacteria</taxon>
        <taxon>Pseudomonadati</taxon>
        <taxon>Bacteroidota</taxon>
        <taxon>Flavobacteriia</taxon>
        <taxon>Flavobacteriales</taxon>
        <taxon>Flavobacteriaceae</taxon>
        <taxon>Jejuia</taxon>
    </lineage>
</organism>
<keyword evidence="4" id="KW-1185">Reference proteome</keyword>
<comment type="caution">
    <text evidence="3">The sequence shown here is derived from an EMBL/GenBank/DDBJ whole genome shotgun (WGS) entry which is preliminary data.</text>
</comment>